<dbReference type="EMBL" id="CAVLEF010000007">
    <property type="protein sequence ID" value="CAK1546229.1"/>
    <property type="molecule type" value="Genomic_DNA"/>
</dbReference>
<comment type="similarity">
    <text evidence="1">Belongs to the alpha-carbonic anhydrase family.</text>
</comment>
<dbReference type="InterPro" id="IPR023561">
    <property type="entry name" value="Carbonic_anhydrase_a-class"/>
</dbReference>
<evidence type="ECO:0000259" key="2">
    <source>
        <dbReference type="PROSITE" id="PS51144"/>
    </source>
</evidence>
<feature type="domain" description="Alpha-carbonic anhydrase" evidence="2">
    <location>
        <begin position="45"/>
        <end position="297"/>
    </location>
</feature>
<reference evidence="3 4" key="1">
    <citation type="submission" date="2023-11" db="EMBL/GenBank/DDBJ databases">
        <authorList>
            <person name="Okamura Y."/>
        </authorList>
    </citation>
    <scope>NUCLEOTIDE SEQUENCE [LARGE SCALE GENOMIC DNA]</scope>
</reference>
<dbReference type="GO" id="GO:0008270">
    <property type="term" value="F:zinc ion binding"/>
    <property type="evidence" value="ECO:0007669"/>
    <property type="project" value="InterPro"/>
</dbReference>
<dbReference type="PROSITE" id="PS51144">
    <property type="entry name" value="ALPHA_CA_2"/>
    <property type="match status" value="1"/>
</dbReference>
<dbReference type="CDD" id="cd00326">
    <property type="entry name" value="alpha_CA"/>
    <property type="match status" value="1"/>
</dbReference>
<dbReference type="Proteomes" id="UP001497472">
    <property type="component" value="Unassembled WGS sequence"/>
</dbReference>
<sequence length="297" mass="33804">MSNFSVATQDQTTTRANTLLDDADDIQKQLDNEARNKMGKLNSMNENTLEKLAKKGQMNWPLEYPECGGRSQSPIDLPKNGLIKTKEGRPLVFVNYNKKPKDLYAINDGNRLRITGSWDKKDQPMIYGGAAHNRRYLFHSLTLHWPSEHAIEGLQFPLESQVLHVSAEYQTLEDAVMSSKKDRLAFLGVVNLFMYKNNTQTGVEEIIEAIKTGAVNSSLDVQSLGYFSPTFKHYASYHGSLTIPPCTEAVLWLIRDKTLPITRKTAKEFHNLLVEDFQGSLLRHTQPLNDRRVYLFN</sequence>
<keyword evidence="4" id="KW-1185">Reference proteome</keyword>
<dbReference type="Pfam" id="PF00194">
    <property type="entry name" value="Carb_anhydrase"/>
    <property type="match status" value="1"/>
</dbReference>
<evidence type="ECO:0000256" key="1">
    <source>
        <dbReference type="ARBA" id="ARBA00010718"/>
    </source>
</evidence>
<dbReference type="SMART" id="SM01057">
    <property type="entry name" value="Carb_anhydrase"/>
    <property type="match status" value="1"/>
</dbReference>
<evidence type="ECO:0000313" key="3">
    <source>
        <dbReference type="EMBL" id="CAK1546229.1"/>
    </source>
</evidence>
<dbReference type="InterPro" id="IPR001148">
    <property type="entry name" value="CA_dom"/>
</dbReference>
<dbReference type="SUPFAM" id="SSF51069">
    <property type="entry name" value="Carbonic anhydrase"/>
    <property type="match status" value="1"/>
</dbReference>
<dbReference type="InterPro" id="IPR036398">
    <property type="entry name" value="CA_dom_sf"/>
</dbReference>
<dbReference type="AlphaFoldDB" id="A0AAV1JDW7"/>
<dbReference type="PANTHER" id="PTHR18952:SF124">
    <property type="entry name" value="CARBONIC ANHYDRASE 7"/>
    <property type="match status" value="1"/>
</dbReference>
<protein>
    <recommendedName>
        <fullName evidence="2">Alpha-carbonic anhydrase domain-containing protein</fullName>
    </recommendedName>
</protein>
<accession>A0AAV1JDW7</accession>
<gene>
    <name evidence="3" type="ORF">LNINA_LOCUS5818</name>
</gene>
<proteinExistence type="inferred from homology"/>
<comment type="caution">
    <text evidence="3">The sequence shown here is derived from an EMBL/GenBank/DDBJ whole genome shotgun (WGS) entry which is preliminary data.</text>
</comment>
<name>A0AAV1JDW7_9NEOP</name>
<evidence type="ECO:0000313" key="4">
    <source>
        <dbReference type="Proteomes" id="UP001497472"/>
    </source>
</evidence>
<organism evidence="3 4">
    <name type="scientific">Leptosia nina</name>
    <dbReference type="NCBI Taxonomy" id="320188"/>
    <lineage>
        <taxon>Eukaryota</taxon>
        <taxon>Metazoa</taxon>
        <taxon>Ecdysozoa</taxon>
        <taxon>Arthropoda</taxon>
        <taxon>Hexapoda</taxon>
        <taxon>Insecta</taxon>
        <taxon>Pterygota</taxon>
        <taxon>Neoptera</taxon>
        <taxon>Endopterygota</taxon>
        <taxon>Lepidoptera</taxon>
        <taxon>Glossata</taxon>
        <taxon>Ditrysia</taxon>
        <taxon>Papilionoidea</taxon>
        <taxon>Pieridae</taxon>
        <taxon>Pierinae</taxon>
        <taxon>Leptosia</taxon>
    </lineage>
</organism>
<dbReference type="PANTHER" id="PTHR18952">
    <property type="entry name" value="CARBONIC ANHYDRASE"/>
    <property type="match status" value="1"/>
</dbReference>
<dbReference type="GO" id="GO:0005737">
    <property type="term" value="C:cytoplasm"/>
    <property type="evidence" value="ECO:0007669"/>
    <property type="project" value="TreeGrafter"/>
</dbReference>
<dbReference type="Gene3D" id="3.10.200.10">
    <property type="entry name" value="Alpha carbonic anhydrase"/>
    <property type="match status" value="1"/>
</dbReference>
<dbReference type="GO" id="GO:0004089">
    <property type="term" value="F:carbonate dehydratase activity"/>
    <property type="evidence" value="ECO:0007669"/>
    <property type="project" value="InterPro"/>
</dbReference>